<evidence type="ECO:0000256" key="4">
    <source>
        <dbReference type="ARBA" id="ARBA00022989"/>
    </source>
</evidence>
<dbReference type="PANTHER" id="PTHR30213:SF0">
    <property type="entry name" value="UPF0761 MEMBRANE PROTEIN YIHY"/>
    <property type="match status" value="1"/>
</dbReference>
<feature type="compositionally biased region" description="Basic and acidic residues" evidence="6">
    <location>
        <begin position="351"/>
        <end position="361"/>
    </location>
</feature>
<protein>
    <submittedName>
        <fullName evidence="8">Membrane protein</fullName>
    </submittedName>
</protein>
<dbReference type="AlphaFoldDB" id="A0A239BWG7"/>
<feature type="compositionally biased region" description="Acidic residues" evidence="6">
    <location>
        <begin position="314"/>
        <end position="325"/>
    </location>
</feature>
<dbReference type="Proteomes" id="UP000198280">
    <property type="component" value="Unassembled WGS sequence"/>
</dbReference>
<dbReference type="GO" id="GO:0005886">
    <property type="term" value="C:plasma membrane"/>
    <property type="evidence" value="ECO:0007669"/>
    <property type="project" value="UniProtKB-SubCell"/>
</dbReference>
<name>A0A239BWG7_9ACTN</name>
<dbReference type="EMBL" id="FZOF01000003">
    <property type="protein sequence ID" value="SNS12230.1"/>
    <property type="molecule type" value="Genomic_DNA"/>
</dbReference>
<keyword evidence="5 7" id="KW-0472">Membrane</keyword>
<accession>A0A239BWG7</accession>
<comment type="subcellular location">
    <subcellularLocation>
        <location evidence="1">Cell membrane</location>
        <topology evidence="1">Multi-pass membrane protein</topology>
    </subcellularLocation>
</comment>
<feature type="transmembrane region" description="Helical" evidence="7">
    <location>
        <begin position="100"/>
        <end position="120"/>
    </location>
</feature>
<keyword evidence="2" id="KW-1003">Cell membrane</keyword>
<keyword evidence="9" id="KW-1185">Reference proteome</keyword>
<dbReference type="PANTHER" id="PTHR30213">
    <property type="entry name" value="INNER MEMBRANE PROTEIN YHJD"/>
    <property type="match status" value="1"/>
</dbReference>
<evidence type="ECO:0000256" key="6">
    <source>
        <dbReference type="SAM" id="MobiDB-lite"/>
    </source>
</evidence>
<evidence type="ECO:0000256" key="3">
    <source>
        <dbReference type="ARBA" id="ARBA00022692"/>
    </source>
</evidence>
<feature type="transmembrane region" description="Helical" evidence="7">
    <location>
        <begin position="21"/>
        <end position="42"/>
    </location>
</feature>
<reference evidence="8 9" key="1">
    <citation type="submission" date="2017-06" db="EMBL/GenBank/DDBJ databases">
        <authorList>
            <person name="Kim H.J."/>
            <person name="Triplett B.A."/>
        </authorList>
    </citation>
    <scope>NUCLEOTIDE SEQUENCE [LARGE SCALE GENOMIC DNA]</scope>
    <source>
        <strain evidence="8 9">CGMCC 4.1858</strain>
    </source>
</reference>
<organism evidence="8 9">
    <name type="scientific">Actinacidiphila glaucinigra</name>
    <dbReference type="NCBI Taxonomy" id="235986"/>
    <lineage>
        <taxon>Bacteria</taxon>
        <taxon>Bacillati</taxon>
        <taxon>Actinomycetota</taxon>
        <taxon>Actinomycetes</taxon>
        <taxon>Kitasatosporales</taxon>
        <taxon>Streptomycetaceae</taxon>
        <taxon>Actinacidiphila</taxon>
    </lineage>
</organism>
<proteinExistence type="predicted"/>
<evidence type="ECO:0000313" key="9">
    <source>
        <dbReference type="Proteomes" id="UP000198280"/>
    </source>
</evidence>
<feature type="transmembrane region" description="Helical" evidence="7">
    <location>
        <begin position="212"/>
        <end position="232"/>
    </location>
</feature>
<keyword evidence="4 7" id="KW-1133">Transmembrane helix</keyword>
<sequence length="361" mass="39064">MSKRKVGWLLLKDTVDSCMEYRVTGLAAEAAFFVLLSLPPLLLSLVGAIGYVDGIIGTDTIDNIRRNILDAAATVLSDKGVDQLMRPLVDDVFGGGRPDVISIGFVIALWSGSRALNVFVDTITIMYGLEGRRGIVKTRLLALLLYIVALVIGAVVMPLMVVGPDAVVSFLPWSEAVIRILYWPVVLLLSIAFLTTLYHVSVPVRSPWYEDMPGAAVALLMWVLGSFVLRIYLTQTVEGPTIYGSLAAPVAVLLWIFVSAFAVLVGAAVNAAIDRVWPSIETAAAREENARARERAAADLVAEAAARRAAFESGPDDEVGPEDPPAEFPERWAGFLPPEDVRSRLRGRRPSGKDGGRRPRG</sequence>
<keyword evidence="3 7" id="KW-0812">Transmembrane</keyword>
<dbReference type="InterPro" id="IPR017039">
    <property type="entry name" value="Virul_fac_BrkB"/>
</dbReference>
<evidence type="ECO:0000256" key="2">
    <source>
        <dbReference type="ARBA" id="ARBA00022475"/>
    </source>
</evidence>
<dbReference type="Pfam" id="PF03631">
    <property type="entry name" value="Virul_fac_BrkB"/>
    <property type="match status" value="1"/>
</dbReference>
<feature type="transmembrane region" description="Helical" evidence="7">
    <location>
        <begin position="252"/>
        <end position="273"/>
    </location>
</feature>
<feature type="region of interest" description="Disordered" evidence="6">
    <location>
        <begin position="307"/>
        <end position="361"/>
    </location>
</feature>
<feature type="transmembrane region" description="Helical" evidence="7">
    <location>
        <begin position="140"/>
        <end position="161"/>
    </location>
</feature>
<evidence type="ECO:0000313" key="8">
    <source>
        <dbReference type="EMBL" id="SNS12230.1"/>
    </source>
</evidence>
<dbReference type="PIRSF" id="PIRSF035875">
    <property type="entry name" value="RNase_BN"/>
    <property type="match status" value="1"/>
</dbReference>
<evidence type="ECO:0000256" key="5">
    <source>
        <dbReference type="ARBA" id="ARBA00023136"/>
    </source>
</evidence>
<evidence type="ECO:0000256" key="1">
    <source>
        <dbReference type="ARBA" id="ARBA00004651"/>
    </source>
</evidence>
<feature type="transmembrane region" description="Helical" evidence="7">
    <location>
        <begin position="181"/>
        <end position="200"/>
    </location>
</feature>
<evidence type="ECO:0000256" key="7">
    <source>
        <dbReference type="SAM" id="Phobius"/>
    </source>
</evidence>
<gene>
    <name evidence="8" type="ORF">SAMN05216252_103233</name>
</gene>